<comment type="caution">
    <text evidence="3">The sequence shown here is derived from an EMBL/GenBank/DDBJ whole genome shotgun (WGS) entry which is preliminary data.</text>
</comment>
<evidence type="ECO:0000256" key="1">
    <source>
        <dbReference type="SAM" id="MobiDB-lite"/>
    </source>
</evidence>
<proteinExistence type="predicted"/>
<dbReference type="RefSeq" id="WP_132188705.1">
    <property type="nucleotide sequence ID" value="NZ_SLWM01000004.1"/>
</dbReference>
<feature type="region of interest" description="Disordered" evidence="1">
    <location>
        <begin position="261"/>
        <end position="304"/>
    </location>
</feature>
<dbReference type="EMBL" id="SLWM01000004">
    <property type="protein sequence ID" value="TCO25872.1"/>
    <property type="molecule type" value="Genomic_DNA"/>
</dbReference>
<keyword evidence="4" id="KW-1185">Reference proteome</keyword>
<evidence type="ECO:0000313" key="4">
    <source>
        <dbReference type="Proteomes" id="UP000295818"/>
    </source>
</evidence>
<dbReference type="Pfam" id="PF02720">
    <property type="entry name" value="DUF222"/>
    <property type="match status" value="1"/>
</dbReference>
<evidence type="ECO:0000313" key="3">
    <source>
        <dbReference type="EMBL" id="TCO25872.1"/>
    </source>
</evidence>
<dbReference type="Proteomes" id="UP000295818">
    <property type="component" value="Unassembled WGS sequence"/>
</dbReference>
<accession>A0ABY2BNB1</accession>
<dbReference type="InterPro" id="IPR003870">
    <property type="entry name" value="DUF222"/>
</dbReference>
<reference evidence="3 4" key="1">
    <citation type="journal article" date="2015" name="Stand. Genomic Sci.">
        <title>Genomic Encyclopedia of Bacterial and Archaeal Type Strains, Phase III: the genomes of soil and plant-associated and newly described type strains.</title>
        <authorList>
            <person name="Whitman W.B."/>
            <person name="Woyke T."/>
            <person name="Klenk H.P."/>
            <person name="Zhou Y."/>
            <person name="Lilburn T.G."/>
            <person name="Beck B.J."/>
            <person name="De Vos P."/>
            <person name="Vandamme P."/>
            <person name="Eisen J.A."/>
            <person name="Garrity G."/>
            <person name="Hugenholtz P."/>
            <person name="Kyrpides N.C."/>
        </authorList>
    </citation>
    <scope>NUCLEOTIDE SEQUENCE [LARGE SCALE GENOMIC DNA]</scope>
    <source>
        <strain evidence="3 4">VKM Ac-2538</strain>
    </source>
</reference>
<feature type="domain" description="DUF222" evidence="2">
    <location>
        <begin position="76"/>
        <end position="255"/>
    </location>
</feature>
<organism evidence="3 4">
    <name type="scientific">Kribbella orskensis</name>
    <dbReference type="NCBI Taxonomy" id="2512216"/>
    <lineage>
        <taxon>Bacteria</taxon>
        <taxon>Bacillati</taxon>
        <taxon>Actinomycetota</taxon>
        <taxon>Actinomycetes</taxon>
        <taxon>Propionibacteriales</taxon>
        <taxon>Kribbellaceae</taxon>
        <taxon>Kribbella</taxon>
    </lineage>
</organism>
<gene>
    <name evidence="3" type="ORF">EV644_104376</name>
</gene>
<evidence type="ECO:0000259" key="2">
    <source>
        <dbReference type="Pfam" id="PF02720"/>
    </source>
</evidence>
<protein>
    <submittedName>
        <fullName evidence="3">Uncharacterized protein DUF222</fullName>
    </submittedName>
</protein>
<feature type="region of interest" description="Disordered" evidence="1">
    <location>
        <begin position="334"/>
        <end position="385"/>
    </location>
</feature>
<name>A0ABY2BNB1_9ACTN</name>
<sequence>MFDGDVADLDATETLASAAELHVLRRQAEVRLIELAQHFADLHPDPATVPGQVSLAGGERGVVYGGPGCPAIAEFAAAEFGAMIGRSAGSAAVFIGQSLALRHRLPRIWAQVRSGHGEPWKARTIATACLALSVDAAEIVDRRVASIIDTVTPVRLEKIVKAAIQQADPDAARAAAEARAKERGVWAGRTDDHGTTTLYVRAATGDVIHFKATIRQIADALAQLGDTDTLPQRKAKAIGIIADPALTNELLTVAHHLTPTTTEAGAVGTTAPASGKTGPDEAGTGVAANPAPDTTDQPAHPADLPVSLADETADVAGGGEDGAMGWFVVDEPGASEEADRDPPHPGDPAYDRPSCSAGLPDPGAADGRCAENPEPARVAGPALDSAARREVARKLAAIKHGAYSSQSAGVTGRKPARTTIYVHITDETLLAGGGVARVERFGPVLAARLEELLGHDQIVVKPVIDLNDRLSVDAYEIPRRIRERVKLTHPVEQFVFGAAESTDSVDLDHIAPFDFNATGPPGQTSTGNLTPLRRYSHRVKTHGGWRVRRLDDGGLEWTTKHGFKFRVDHTGTHPLVDR</sequence>
<feature type="compositionally biased region" description="Low complexity" evidence="1">
    <location>
        <begin position="261"/>
        <end position="273"/>
    </location>
</feature>